<organism evidence="4">
    <name type="scientific">Bifidobacterium aquikefiricola</name>
    <dbReference type="NCBI Taxonomy" id="3059038"/>
    <lineage>
        <taxon>Bacteria</taxon>
        <taxon>Bacillati</taxon>
        <taxon>Actinomycetota</taxon>
        <taxon>Actinomycetes</taxon>
        <taxon>Bifidobacteriales</taxon>
        <taxon>Bifidobacteriaceae</taxon>
        <taxon>Bifidobacterium</taxon>
    </lineage>
</organism>
<evidence type="ECO:0000256" key="2">
    <source>
        <dbReference type="SAM" id="SignalP"/>
    </source>
</evidence>
<evidence type="ECO:0000259" key="3">
    <source>
        <dbReference type="Pfam" id="PF17802"/>
    </source>
</evidence>
<name>A0AB39U6D0_9BIFI</name>
<dbReference type="Pfam" id="PF17802">
    <property type="entry name" value="SpaA"/>
    <property type="match status" value="1"/>
</dbReference>
<dbReference type="InterPro" id="IPR013783">
    <property type="entry name" value="Ig-like_fold"/>
</dbReference>
<proteinExistence type="predicted"/>
<gene>
    <name evidence="4" type="ORF">QN215_08670</name>
</gene>
<evidence type="ECO:0000313" key="4">
    <source>
        <dbReference type="EMBL" id="XDS44325.1"/>
    </source>
</evidence>
<dbReference type="InterPro" id="IPR041033">
    <property type="entry name" value="SpaA_PFL_dom_1"/>
</dbReference>
<feature type="transmembrane region" description="Helical" evidence="1">
    <location>
        <begin position="942"/>
        <end position="963"/>
    </location>
</feature>
<feature type="domain" description="SpaA-like prealbumin fold" evidence="3">
    <location>
        <begin position="808"/>
        <end position="893"/>
    </location>
</feature>
<sequence>MKGLVSRSRFSGVVRAVCCLCLGMALSVAGVVVAMPVERASADAADTVELGPDGYFSTLDDGATPVASGGWASTRRIVFGKQGSTGTYGGAQVSGGYKTLAKGVVASVADAGFGVNQAYSKSATTSVAAGEALLWADNVVTAGFRFDTNGTYRNSFDSATGSYRSNLAQVSDAVAAGNYSSFEQSLLRSAPIEGVCTAAQPTGCDSGSYTQQTDSVNSYRVFPLSIGDVRQYFNHTSGLSSDANLACPSSACANGASGFWLRSARWSNAVNAFFVWNDGYPYDINTGITGLGLRLALRLNLENLLLSADSSNQSQSGANDLRLTFVESGKKLHSWSASVSGGAGSRSLDLSGSSDLGSELGWKIVNPAQPGEVLGSGKTSVDGNMALPEALMADETKDYDLYVWGQQDGSAADGLTNRATEPVKTTIKGWKVKTSPKYGIELTGATSGTLRAYKIGEYAQTMFDQTGALKSVRLDTPANPVRASVLGAARDAGGSDVDADNPTGWVASRWLGYPSDPPSDDVTSGYSPYAGNLQLFARKLATSGDAALGGVKGSLAGSDLASAGGAATLAVSGPGLYLIVDDSQASGGSLPIIVGTKAFNEHLGADGRMVDFVDAGVRGKPRLGVAMLKTSIAEVSKRVVNDDGLDGFDVGASVEFEIALQVPDLSGFSSVSYGSYQFGVSDAADTGLALPAASGVRVFMDVPDADTEVTGGLPPSSIMVSDQSLTVDGLKTLFAEDSGGHVANKTSVPARSLIRIRYAAVLNTDATLSAPGGGEINSNKNTVTLTRSKSGGDAETKTATANVYSFAVNLVKVDRDDMSKPLGDARFEVSRDGSALRFSKLSDGVYRLDAAGGTEVASRADGGLTLQGVEARALSFRETAAPSGYFRVKDFTVETVPVWNVDASEVTLALYRTEGTSLAYVSQDGRTIVVADPAHSLASLPYTGSVGIAILLLLGTAVGILAIRPYYLSHRAEATANILE</sequence>
<dbReference type="Gene3D" id="2.60.40.740">
    <property type="match status" value="1"/>
</dbReference>
<feature type="chain" id="PRO_5044210826" description="SpaA-like prealbumin fold domain-containing protein" evidence="2">
    <location>
        <begin position="35"/>
        <end position="980"/>
    </location>
</feature>
<dbReference type="AlphaFoldDB" id="A0AB39U6D0"/>
<feature type="signal peptide" evidence="2">
    <location>
        <begin position="1"/>
        <end position="34"/>
    </location>
</feature>
<accession>A0AB39U6D0</accession>
<evidence type="ECO:0000256" key="1">
    <source>
        <dbReference type="SAM" id="Phobius"/>
    </source>
</evidence>
<reference evidence="4" key="1">
    <citation type="submission" date="2023-07" db="EMBL/GenBank/DDBJ databases">
        <title>Bifidobacterium aquikefiriaerophilum sp. nov. and Bifidobacterium eccum sp. nov., isolated from water kefir.</title>
        <authorList>
            <person name="Breselge S."/>
            <person name="Bellassi P."/>
            <person name="Barcenilla C."/>
            <person name="Alvarez-Ordonez A."/>
            <person name="Morelli L."/>
            <person name="Cotter P.D."/>
        </authorList>
    </citation>
    <scope>NUCLEOTIDE SEQUENCE</scope>
    <source>
        <strain evidence="4">WK041_4_12</strain>
    </source>
</reference>
<dbReference type="Gene3D" id="2.60.40.10">
    <property type="entry name" value="Immunoglobulins"/>
    <property type="match status" value="1"/>
</dbReference>
<keyword evidence="2" id="KW-0732">Signal</keyword>
<dbReference type="RefSeq" id="WP_369343915.1">
    <property type="nucleotide sequence ID" value="NZ_CP129674.1"/>
</dbReference>
<keyword evidence="1" id="KW-0812">Transmembrane</keyword>
<dbReference type="EMBL" id="CP129674">
    <property type="protein sequence ID" value="XDS44325.1"/>
    <property type="molecule type" value="Genomic_DNA"/>
</dbReference>
<keyword evidence="1" id="KW-1133">Transmembrane helix</keyword>
<keyword evidence="1" id="KW-0472">Membrane</keyword>
<dbReference type="GO" id="GO:0005975">
    <property type="term" value="P:carbohydrate metabolic process"/>
    <property type="evidence" value="ECO:0007669"/>
    <property type="project" value="UniProtKB-ARBA"/>
</dbReference>
<protein>
    <recommendedName>
        <fullName evidence="3">SpaA-like prealbumin fold domain-containing protein</fullName>
    </recommendedName>
</protein>
<dbReference type="KEGG" id="baqk:QN215_08670"/>